<dbReference type="STRING" id="5762.D2W0X4"/>
<dbReference type="Pfam" id="PF14124">
    <property type="entry name" value="DUF4291"/>
    <property type="match status" value="1"/>
</dbReference>
<reference evidence="1 2" key="1">
    <citation type="journal article" date="2010" name="Cell">
        <title>The genome of Naegleria gruberi illuminates early eukaryotic versatility.</title>
        <authorList>
            <person name="Fritz-Laylin L.K."/>
            <person name="Prochnik S.E."/>
            <person name="Ginger M.L."/>
            <person name="Dacks J.B."/>
            <person name="Carpenter M.L."/>
            <person name="Field M.C."/>
            <person name="Kuo A."/>
            <person name="Paredez A."/>
            <person name="Chapman J."/>
            <person name="Pham J."/>
            <person name="Shu S."/>
            <person name="Neupane R."/>
            <person name="Cipriano M."/>
            <person name="Mancuso J."/>
            <person name="Tu H."/>
            <person name="Salamov A."/>
            <person name="Lindquist E."/>
            <person name="Shapiro H."/>
            <person name="Lucas S."/>
            <person name="Grigoriev I.V."/>
            <person name="Cande W.Z."/>
            <person name="Fulton C."/>
            <person name="Rokhsar D.S."/>
            <person name="Dawson S.C."/>
        </authorList>
    </citation>
    <scope>NUCLEOTIDE SEQUENCE [LARGE SCALE GENOMIC DNA]</scope>
    <source>
        <strain evidence="1 2">NEG-M</strain>
    </source>
</reference>
<evidence type="ECO:0000313" key="2">
    <source>
        <dbReference type="Proteomes" id="UP000006671"/>
    </source>
</evidence>
<evidence type="ECO:0000313" key="1">
    <source>
        <dbReference type="EMBL" id="EFC37256.1"/>
    </source>
</evidence>
<accession>D2W0X4</accession>
<dbReference type="InParanoid" id="D2W0X4"/>
<dbReference type="InterPro" id="IPR025633">
    <property type="entry name" value="DUF4291"/>
</dbReference>
<dbReference type="PANTHER" id="PTHR38567:SF1">
    <property type="entry name" value="DUF4291 DOMAIN-CONTAINING PROTEIN"/>
    <property type="match status" value="1"/>
</dbReference>
<dbReference type="OMA" id="DCTELAH"/>
<dbReference type="eggNOG" id="ENOG502RYIY">
    <property type="taxonomic scope" value="Eukaryota"/>
</dbReference>
<dbReference type="RefSeq" id="XP_002670000.1">
    <property type="nucleotide sequence ID" value="XM_002669954.1"/>
</dbReference>
<dbReference type="OrthoDB" id="413653at2759"/>
<gene>
    <name evidence="1" type="ORF">NAEGRDRAFT_59792</name>
</gene>
<dbReference type="KEGG" id="ngr:NAEGRDRAFT_59792"/>
<dbReference type="EMBL" id="GG738920">
    <property type="protein sequence ID" value="EFC37256.1"/>
    <property type="molecule type" value="Genomic_DNA"/>
</dbReference>
<name>D2W0X4_NAEGR</name>
<proteinExistence type="predicted"/>
<keyword evidence="2" id="KW-1185">Reference proteome</keyword>
<dbReference type="AlphaFoldDB" id="D2W0X4"/>
<dbReference type="Proteomes" id="UP000006671">
    <property type="component" value="Unassembled WGS sequence"/>
</dbReference>
<dbReference type="PANTHER" id="PTHR38567">
    <property type="entry name" value="DUF4291 DOMAIN-CONTAINING PROTEIN"/>
    <property type="match status" value="1"/>
</dbReference>
<dbReference type="VEuPathDB" id="AmoebaDB:NAEGRDRAFT_59792"/>
<protein>
    <submittedName>
        <fullName evidence="1">Predicted protein</fullName>
    </submittedName>
</protein>
<organism evidence="2">
    <name type="scientific">Naegleria gruberi</name>
    <name type="common">Amoeba</name>
    <dbReference type="NCBI Taxonomy" id="5762"/>
    <lineage>
        <taxon>Eukaryota</taxon>
        <taxon>Discoba</taxon>
        <taxon>Heterolobosea</taxon>
        <taxon>Tetramitia</taxon>
        <taxon>Eutetramitia</taxon>
        <taxon>Vahlkampfiidae</taxon>
        <taxon>Naegleria</taxon>
    </lineage>
</organism>
<dbReference type="GeneID" id="8856971"/>
<sequence>MANNQRTLTLIPYGEARNEWPDDGNHIIASYTEDAVLVYQAFNDEIADYAVKHQKFDGCPSYNDTRMTWVKSNWLWMMYRSNYATKQNQTRILGLWLKKSAYDDILKKARLKGAGAGLTRAQWDPDYSPELEPIKRRRDLQLGIKKRETFRNGEDFVEIVDCTELAHISKKTKTIPHERVYTPDNEVCINLQVSKLC</sequence>